<accession>A0ABM3RE99</accession>
<gene>
    <name evidence="2" type="primary">LOC130468916</name>
</gene>
<proteinExistence type="predicted"/>
<evidence type="ECO:0000313" key="2">
    <source>
        <dbReference type="RefSeq" id="XP_056693946.1"/>
    </source>
</evidence>
<dbReference type="RefSeq" id="XP_056693946.1">
    <property type="nucleotide sequence ID" value="XM_056837968.1"/>
</dbReference>
<keyword evidence="1" id="KW-1185">Reference proteome</keyword>
<dbReference type="Proteomes" id="UP000813463">
    <property type="component" value="Chromosome 3"/>
</dbReference>
<reference evidence="2" key="2">
    <citation type="submission" date="2025-08" db="UniProtKB">
        <authorList>
            <consortium name="RefSeq"/>
        </authorList>
    </citation>
    <scope>IDENTIFICATION</scope>
    <source>
        <tissue evidence="2">Leaf</tissue>
    </source>
</reference>
<dbReference type="PANTHER" id="PTHR33325">
    <property type="entry name" value="ZINC FINGER, CCHC-TYPE-RELATED"/>
    <property type="match status" value="1"/>
</dbReference>
<organism evidence="1 2">
    <name type="scientific">Spinacia oleracea</name>
    <name type="common">Spinach</name>
    <dbReference type="NCBI Taxonomy" id="3562"/>
    <lineage>
        <taxon>Eukaryota</taxon>
        <taxon>Viridiplantae</taxon>
        <taxon>Streptophyta</taxon>
        <taxon>Embryophyta</taxon>
        <taxon>Tracheophyta</taxon>
        <taxon>Spermatophyta</taxon>
        <taxon>Magnoliopsida</taxon>
        <taxon>eudicotyledons</taxon>
        <taxon>Gunneridae</taxon>
        <taxon>Pentapetalae</taxon>
        <taxon>Caryophyllales</taxon>
        <taxon>Chenopodiaceae</taxon>
        <taxon>Chenopodioideae</taxon>
        <taxon>Anserineae</taxon>
        <taxon>Spinacia</taxon>
    </lineage>
</organism>
<reference evidence="1" key="1">
    <citation type="journal article" date="2021" name="Nat. Commun.">
        <title>Genomic analyses provide insights into spinach domestication and the genetic basis of agronomic traits.</title>
        <authorList>
            <person name="Cai X."/>
            <person name="Sun X."/>
            <person name="Xu C."/>
            <person name="Sun H."/>
            <person name="Wang X."/>
            <person name="Ge C."/>
            <person name="Zhang Z."/>
            <person name="Wang Q."/>
            <person name="Fei Z."/>
            <person name="Jiao C."/>
            <person name="Wang Q."/>
        </authorList>
    </citation>
    <scope>NUCLEOTIDE SEQUENCE [LARGE SCALE GENOMIC DNA]</scope>
    <source>
        <strain evidence="1">cv. Varoflay</strain>
    </source>
</reference>
<name>A0ABM3RE99_SPIOL</name>
<dbReference type="PANTHER" id="PTHR33325:SF11">
    <property type="entry name" value="COLD SHOCK DOMAIN-CONTAINING PROTEIN 4-LIKE"/>
    <property type="match status" value="1"/>
</dbReference>
<sequence>MEKPSKGIKTQYLEKRFKKCFGLISCLLVAEQNNELWMKNHESRPTTSAPFPEASATSILGKNNIMPTIVVKEVVANTDMIEIEVEKVLSRTYISTRSGTIKMVTNKRKINKFSHDQVTT</sequence>
<protein>
    <submittedName>
        <fullName evidence="2">Uncharacterized protein</fullName>
    </submittedName>
</protein>
<dbReference type="GeneID" id="130468916"/>
<evidence type="ECO:0000313" key="1">
    <source>
        <dbReference type="Proteomes" id="UP000813463"/>
    </source>
</evidence>